<dbReference type="Gene3D" id="3.20.20.450">
    <property type="entry name" value="EAL domain"/>
    <property type="match status" value="1"/>
</dbReference>
<dbReference type="Pfam" id="PF17157">
    <property type="entry name" value="GAPES4"/>
    <property type="match status" value="1"/>
</dbReference>
<dbReference type="PANTHER" id="PTHR33121:SF32">
    <property type="entry name" value="RNASE E SPECIFICITY FACTOR CSRD"/>
    <property type="match status" value="1"/>
</dbReference>
<dbReference type="InterPro" id="IPR000160">
    <property type="entry name" value="GGDEF_dom"/>
</dbReference>
<sequence length="671" mass="77074">MRYTPTLKLSTRLVAFVTVIVISAMFILFIGGTLSFKRIGQEYLDHYLVGIVDVVDKEMEDPDAAYSMQRWMPKMLQASNIVEMKLSNQTGIVYRFKDTSPQIDPNRLYERSFILERNEGYRIEFKALPPYIGYSYSMEAMWSITLAVALILFCLARGVRWLKEQLMGSEILEERGRMILAGQVEAHAKGDELEWPYTASEALDVLIEELQDARQERSRFDTFIRTHTFLDKLTGTANRVLFDNKLESALHESGARGGVLLIRIDEWEPVRDANDKQITDGFIIEVGEVLSNIVQRYPDVMFSRYYEADFAVFIPHQGSKDIATLAAQCLRQLDKLTPPEPLEPDNWCHIGVTMYTEGERHSQIMDETETALKSAQLERINNWSRYPKQNTNELDRGSVRWRTLLDKALLPENLVIFAQRCYLMPESGQVNELHREMFTRIQDPDKGLLKSSRFMPAVEQVGYQAQMDQSVLKVLLTSLKESTTLTNYSVNLNVTPFANKQHFKWFRSELLQLSAQHRSQLAFEFPEGHLIAHLDYMRPVAKMLKGLGCKVIVGQAGRTIVSTHYIKDLKVNFIKLHRSLIKKIDQRHENQLFVRSLIGACGDSPTQVIAVGVETKQEKNTLIELGINGYQGRYFDEEQQIIPLPNQGKKTVNTESVVKVGRRNRWRKSSS</sequence>
<dbReference type="Gene3D" id="3.30.70.270">
    <property type="match status" value="1"/>
</dbReference>
<dbReference type="PROSITE" id="PS50887">
    <property type="entry name" value="GGDEF"/>
    <property type="match status" value="1"/>
</dbReference>
<name>A0A2N7JT25_VIBSP</name>
<proteinExistence type="predicted"/>
<feature type="transmembrane region" description="Helical" evidence="1">
    <location>
        <begin position="12"/>
        <end position="36"/>
    </location>
</feature>
<dbReference type="EMBL" id="MCZF01000056">
    <property type="protein sequence ID" value="PMM60748.1"/>
    <property type="molecule type" value="Genomic_DNA"/>
</dbReference>
<gene>
    <name evidence="4" type="ORF">BCT54_20060</name>
</gene>
<dbReference type="InterPro" id="IPR033423">
    <property type="entry name" value="GAPES4"/>
</dbReference>
<evidence type="ECO:0000256" key="1">
    <source>
        <dbReference type="SAM" id="Phobius"/>
    </source>
</evidence>
<dbReference type="InterPro" id="IPR001633">
    <property type="entry name" value="EAL_dom"/>
</dbReference>
<dbReference type="SUPFAM" id="SSF55073">
    <property type="entry name" value="Nucleotide cyclase"/>
    <property type="match status" value="1"/>
</dbReference>
<dbReference type="NCBIfam" id="NF008281">
    <property type="entry name" value="PRK11059.1"/>
    <property type="match status" value="1"/>
</dbReference>
<keyword evidence="1" id="KW-0812">Transmembrane</keyword>
<comment type="caution">
    <text evidence="4">The sequence shown here is derived from an EMBL/GenBank/DDBJ whole genome shotgun (WGS) entry which is preliminary data.</text>
</comment>
<protein>
    <submittedName>
        <fullName evidence="4">RNase E specificity factor CsrD</fullName>
    </submittedName>
</protein>
<accession>A0A2N7JT25</accession>
<dbReference type="SMART" id="SM00267">
    <property type="entry name" value="GGDEF"/>
    <property type="match status" value="1"/>
</dbReference>
<organism evidence="4 5">
    <name type="scientific">Vibrio splendidus</name>
    <dbReference type="NCBI Taxonomy" id="29497"/>
    <lineage>
        <taxon>Bacteria</taxon>
        <taxon>Pseudomonadati</taxon>
        <taxon>Pseudomonadota</taxon>
        <taxon>Gammaproteobacteria</taxon>
        <taxon>Vibrionales</taxon>
        <taxon>Vibrionaceae</taxon>
        <taxon>Vibrio</taxon>
    </lineage>
</organism>
<keyword evidence="1" id="KW-0472">Membrane</keyword>
<feature type="domain" description="GGDEF" evidence="3">
    <location>
        <begin position="255"/>
        <end position="388"/>
    </location>
</feature>
<evidence type="ECO:0000313" key="5">
    <source>
        <dbReference type="Proteomes" id="UP000235533"/>
    </source>
</evidence>
<dbReference type="GO" id="GO:0071111">
    <property type="term" value="F:cyclic-guanylate-specific phosphodiesterase activity"/>
    <property type="evidence" value="ECO:0007669"/>
    <property type="project" value="InterPro"/>
</dbReference>
<dbReference type="CDD" id="cd01948">
    <property type="entry name" value="EAL"/>
    <property type="match status" value="1"/>
</dbReference>
<evidence type="ECO:0000259" key="2">
    <source>
        <dbReference type="PROSITE" id="PS50883"/>
    </source>
</evidence>
<dbReference type="InterPro" id="IPR043128">
    <property type="entry name" value="Rev_trsase/Diguanyl_cyclase"/>
</dbReference>
<dbReference type="InterPro" id="IPR050706">
    <property type="entry name" value="Cyclic-di-GMP_PDE-like"/>
</dbReference>
<evidence type="ECO:0000313" key="4">
    <source>
        <dbReference type="EMBL" id="PMM60748.1"/>
    </source>
</evidence>
<dbReference type="InterPro" id="IPR029787">
    <property type="entry name" value="Nucleotide_cyclase"/>
</dbReference>
<dbReference type="PROSITE" id="PS50883">
    <property type="entry name" value="EAL"/>
    <property type="match status" value="1"/>
</dbReference>
<dbReference type="RefSeq" id="WP_102551473.1">
    <property type="nucleotide sequence ID" value="NZ_MCZF01000056.1"/>
</dbReference>
<keyword evidence="1" id="KW-1133">Transmembrane helix</keyword>
<dbReference type="InterPro" id="IPR035919">
    <property type="entry name" value="EAL_sf"/>
</dbReference>
<dbReference type="Proteomes" id="UP000235533">
    <property type="component" value="Unassembled WGS sequence"/>
</dbReference>
<dbReference type="PANTHER" id="PTHR33121">
    <property type="entry name" value="CYCLIC DI-GMP PHOSPHODIESTERASE PDEF"/>
    <property type="match status" value="1"/>
</dbReference>
<reference evidence="5" key="1">
    <citation type="submission" date="2016-07" db="EMBL/GenBank/DDBJ databases">
        <title>Nontailed viruses are major unrecognized killers of bacteria in the ocean.</title>
        <authorList>
            <person name="Kauffman K."/>
            <person name="Hussain F."/>
            <person name="Yang J."/>
            <person name="Arevalo P."/>
            <person name="Brown J."/>
            <person name="Cutler M."/>
            <person name="Kelly L."/>
            <person name="Polz M.F."/>
        </authorList>
    </citation>
    <scope>NUCLEOTIDE SEQUENCE [LARGE SCALE GENOMIC DNA]</scope>
    <source>
        <strain evidence="5">10N.261.48.B5</strain>
    </source>
</reference>
<dbReference type="SMART" id="SM00052">
    <property type="entry name" value="EAL"/>
    <property type="match status" value="1"/>
</dbReference>
<dbReference type="Pfam" id="PF00563">
    <property type="entry name" value="EAL"/>
    <property type="match status" value="1"/>
</dbReference>
<evidence type="ECO:0000259" key="3">
    <source>
        <dbReference type="PROSITE" id="PS50887"/>
    </source>
</evidence>
<dbReference type="AlphaFoldDB" id="A0A2N7JT25"/>
<dbReference type="Pfam" id="PF00990">
    <property type="entry name" value="GGDEF"/>
    <property type="match status" value="1"/>
</dbReference>
<dbReference type="SUPFAM" id="SSF141868">
    <property type="entry name" value="EAL domain-like"/>
    <property type="match status" value="1"/>
</dbReference>
<feature type="domain" description="EAL" evidence="2">
    <location>
        <begin position="398"/>
        <end position="652"/>
    </location>
</feature>